<keyword evidence="2" id="KW-1133">Transmembrane helix</keyword>
<organism evidence="4 5">
    <name type="scientific">Dactylosporangium maewongense</name>
    <dbReference type="NCBI Taxonomy" id="634393"/>
    <lineage>
        <taxon>Bacteria</taxon>
        <taxon>Bacillati</taxon>
        <taxon>Actinomycetota</taxon>
        <taxon>Actinomycetes</taxon>
        <taxon>Micromonosporales</taxon>
        <taxon>Micromonosporaceae</taxon>
        <taxon>Dactylosporangium</taxon>
    </lineage>
</organism>
<evidence type="ECO:0000313" key="5">
    <source>
        <dbReference type="Proteomes" id="UP001501470"/>
    </source>
</evidence>
<evidence type="ECO:0000256" key="3">
    <source>
        <dbReference type="SAM" id="SignalP"/>
    </source>
</evidence>
<keyword evidence="5" id="KW-1185">Reference proteome</keyword>
<comment type="caution">
    <text evidence="4">The sequence shown here is derived from an EMBL/GenBank/DDBJ whole genome shotgun (WGS) entry which is preliminary data.</text>
</comment>
<dbReference type="Proteomes" id="UP001501470">
    <property type="component" value="Unassembled WGS sequence"/>
</dbReference>
<protein>
    <submittedName>
        <fullName evidence="4">Uncharacterized protein</fullName>
    </submittedName>
</protein>
<evidence type="ECO:0000256" key="1">
    <source>
        <dbReference type="SAM" id="MobiDB-lite"/>
    </source>
</evidence>
<feature type="region of interest" description="Disordered" evidence="1">
    <location>
        <begin position="392"/>
        <end position="459"/>
    </location>
</feature>
<feature type="region of interest" description="Disordered" evidence="1">
    <location>
        <begin position="33"/>
        <end position="86"/>
    </location>
</feature>
<sequence length="459" mass="48275">MEAPARRRARLRAAFVALSTSCALLFTLTPAAYAEPDPEESTTAPTDPPVTTEPPTPPASPTEKPTTQSPTPRPTTKAPPPPAQKVRKFTVSVSDVVLGDAYWQGNGASKLVVSVQNLGETPETITGFYTFPSGTRATGGYGIDGCRTSNGTLSFSCPLAPGKIGRIVVDVDVAPDAWRLSGSGNVTAVMENFPEKVRNFSITFSTKPPVPGIELTADPLTLPSQATPRTETATLQVKLRNTGSAKAVGAVEVVTPPGVDVVSFPSVCRAQRKLSPERSRCELGDVAAGKEVPAGFVLSISASARAEVPLTGAVHGYLAPIGLDPVETRTDYKITGPPLAGEVELPTDAPASPVAVTGSQLSSLPFIGGIIGLVALVGFLVVFSLRRRLRDESATPDEPGMRDDSGPRDDASQRLVPEPRRSDEDLPPLPQRTPMPRSLTLPRLPKGPVAGSSFRQPEE</sequence>
<feature type="compositionally biased region" description="Low complexity" evidence="1">
    <location>
        <begin position="61"/>
        <end position="70"/>
    </location>
</feature>
<reference evidence="4 5" key="1">
    <citation type="journal article" date="2019" name="Int. J. Syst. Evol. Microbiol.">
        <title>The Global Catalogue of Microorganisms (GCM) 10K type strain sequencing project: providing services to taxonomists for standard genome sequencing and annotation.</title>
        <authorList>
            <consortium name="The Broad Institute Genomics Platform"/>
            <consortium name="The Broad Institute Genome Sequencing Center for Infectious Disease"/>
            <person name="Wu L."/>
            <person name="Ma J."/>
        </authorList>
    </citation>
    <scope>NUCLEOTIDE SEQUENCE [LARGE SCALE GENOMIC DNA]</scope>
    <source>
        <strain evidence="4 5">JCM 15933</strain>
    </source>
</reference>
<dbReference type="EMBL" id="BAAAQD010000031">
    <property type="protein sequence ID" value="GAA1561760.1"/>
    <property type="molecule type" value="Genomic_DNA"/>
</dbReference>
<feature type="signal peptide" evidence="3">
    <location>
        <begin position="1"/>
        <end position="34"/>
    </location>
</feature>
<proteinExistence type="predicted"/>
<keyword evidence="2" id="KW-0812">Transmembrane</keyword>
<gene>
    <name evidence="4" type="ORF">GCM10009827_098930</name>
</gene>
<name>A0ABN2CQX8_9ACTN</name>
<accession>A0ABN2CQX8</accession>
<feature type="compositionally biased region" description="Pro residues" evidence="1">
    <location>
        <begin position="46"/>
        <end position="60"/>
    </location>
</feature>
<dbReference type="RefSeq" id="WP_344512100.1">
    <property type="nucleotide sequence ID" value="NZ_BAAAQD010000031.1"/>
</dbReference>
<feature type="compositionally biased region" description="Basic and acidic residues" evidence="1">
    <location>
        <begin position="392"/>
        <end position="424"/>
    </location>
</feature>
<evidence type="ECO:0000313" key="4">
    <source>
        <dbReference type="EMBL" id="GAA1561760.1"/>
    </source>
</evidence>
<keyword evidence="3" id="KW-0732">Signal</keyword>
<feature type="transmembrane region" description="Helical" evidence="2">
    <location>
        <begin position="364"/>
        <end position="385"/>
    </location>
</feature>
<feature type="chain" id="PRO_5046138238" evidence="3">
    <location>
        <begin position="35"/>
        <end position="459"/>
    </location>
</feature>
<feature type="compositionally biased region" description="Pro residues" evidence="1">
    <location>
        <begin position="71"/>
        <end position="83"/>
    </location>
</feature>
<evidence type="ECO:0000256" key="2">
    <source>
        <dbReference type="SAM" id="Phobius"/>
    </source>
</evidence>
<keyword evidence="2" id="KW-0472">Membrane</keyword>